<evidence type="ECO:0000313" key="2">
    <source>
        <dbReference type="Proteomes" id="UP000324517"/>
    </source>
</evidence>
<dbReference type="EMBL" id="VTET01000005">
    <property type="protein sequence ID" value="TYS71725.1"/>
    <property type="molecule type" value="Genomic_DNA"/>
</dbReference>
<dbReference type="PROSITE" id="PS51257">
    <property type="entry name" value="PROKAR_LIPOPROTEIN"/>
    <property type="match status" value="1"/>
</dbReference>
<protein>
    <submittedName>
        <fullName evidence="1">DUF3221 domain-containing protein</fullName>
    </submittedName>
</protein>
<dbReference type="RefSeq" id="WP_148979381.1">
    <property type="nucleotide sequence ID" value="NZ_JBNILM010000007.1"/>
</dbReference>
<sequence>MRSILSILLVVSMLMTGCSDEIDSDALDNSVVSNADDSIVFGISDNKVLSGEVIKKRKKEITLEGNGDSIIGDGTIWVKVDDENMLANIEKGQTVNVWFDYIRESNPPQTKGLKIEIESK</sequence>
<dbReference type="Gene3D" id="2.40.50.140">
    <property type="entry name" value="Nucleic acid-binding proteins"/>
    <property type="match status" value="1"/>
</dbReference>
<dbReference type="AlphaFoldDB" id="A0A5D4T912"/>
<dbReference type="Proteomes" id="UP000324517">
    <property type="component" value="Unassembled WGS sequence"/>
</dbReference>
<organism evidence="1 2">
    <name type="scientific">Sutcliffiella horikoshii</name>
    <dbReference type="NCBI Taxonomy" id="79883"/>
    <lineage>
        <taxon>Bacteria</taxon>
        <taxon>Bacillati</taxon>
        <taxon>Bacillota</taxon>
        <taxon>Bacilli</taxon>
        <taxon>Bacillales</taxon>
        <taxon>Bacillaceae</taxon>
        <taxon>Sutcliffiella</taxon>
    </lineage>
</organism>
<evidence type="ECO:0000313" key="1">
    <source>
        <dbReference type="EMBL" id="TYS71725.1"/>
    </source>
</evidence>
<dbReference type="InterPro" id="IPR012340">
    <property type="entry name" value="NA-bd_OB-fold"/>
</dbReference>
<dbReference type="InterPro" id="IPR021598">
    <property type="entry name" value="DUF3221"/>
</dbReference>
<proteinExistence type="predicted"/>
<reference evidence="1 2" key="1">
    <citation type="submission" date="2019-08" db="EMBL/GenBank/DDBJ databases">
        <title>Bacillus genomes from the desert of Cuatro Cienegas, Coahuila.</title>
        <authorList>
            <person name="Olmedo-Alvarez G."/>
        </authorList>
    </citation>
    <scope>NUCLEOTIDE SEQUENCE [LARGE SCALE GENOMIC DNA]</scope>
    <source>
        <strain evidence="1 2">CH98b_3T</strain>
    </source>
</reference>
<gene>
    <name evidence="1" type="ORF">FZC75_11205</name>
</gene>
<dbReference type="OrthoDB" id="2938500at2"/>
<dbReference type="Pfam" id="PF11518">
    <property type="entry name" value="DUF3221"/>
    <property type="match status" value="1"/>
</dbReference>
<accession>A0A5D4T912</accession>
<comment type="caution">
    <text evidence="1">The sequence shown here is derived from an EMBL/GenBank/DDBJ whole genome shotgun (WGS) entry which is preliminary data.</text>
</comment>
<name>A0A5D4T912_9BACI</name>